<evidence type="ECO:0000313" key="3">
    <source>
        <dbReference type="Proteomes" id="UP001500325"/>
    </source>
</evidence>
<comment type="caution">
    <text evidence="2">The sequence shown here is derived from an EMBL/GenBank/DDBJ whole genome shotgun (WGS) entry which is preliminary data.</text>
</comment>
<protein>
    <submittedName>
        <fullName evidence="2">Uncharacterized protein</fullName>
    </submittedName>
</protein>
<feature type="transmembrane region" description="Helical" evidence="1">
    <location>
        <begin position="151"/>
        <end position="170"/>
    </location>
</feature>
<feature type="transmembrane region" description="Helical" evidence="1">
    <location>
        <begin position="30"/>
        <end position="53"/>
    </location>
</feature>
<sequence length="185" mass="18565">MSRTARTVSGIPLPQLEILLGGAGWVAGSLGFGAGGGTLVMAAGLLLTGWLFLTVRRRQGLGARLDRVLRTRVLRLAVVVGVVLVVLGVGLPLIGQGWGELTVPVGAVVVGAGLCSLSTLLGERSFVAVGGLLVVLGAVGALLALNSGGAALPLGVVGIGGAVVLWLSGARRIGLVEELRERVGR</sequence>
<reference evidence="3" key="1">
    <citation type="journal article" date="2019" name="Int. J. Syst. Evol. Microbiol.">
        <title>The Global Catalogue of Microorganisms (GCM) 10K type strain sequencing project: providing services to taxonomists for standard genome sequencing and annotation.</title>
        <authorList>
            <consortium name="The Broad Institute Genomics Platform"/>
            <consortium name="The Broad Institute Genome Sequencing Center for Infectious Disease"/>
            <person name="Wu L."/>
            <person name="Ma J."/>
        </authorList>
    </citation>
    <scope>NUCLEOTIDE SEQUENCE [LARGE SCALE GENOMIC DNA]</scope>
    <source>
        <strain evidence="3">JCM 18055</strain>
    </source>
</reference>
<dbReference type="RefSeq" id="WP_345384220.1">
    <property type="nucleotide sequence ID" value="NZ_BAABIC010000030.1"/>
</dbReference>
<feature type="transmembrane region" description="Helical" evidence="1">
    <location>
        <begin position="73"/>
        <end position="95"/>
    </location>
</feature>
<evidence type="ECO:0000256" key="1">
    <source>
        <dbReference type="SAM" id="Phobius"/>
    </source>
</evidence>
<feature type="transmembrane region" description="Helical" evidence="1">
    <location>
        <begin position="101"/>
        <end position="121"/>
    </location>
</feature>
<keyword evidence="1" id="KW-0472">Membrane</keyword>
<name>A0ABP8XMK4_9PSEU</name>
<dbReference type="Proteomes" id="UP001500325">
    <property type="component" value="Unassembled WGS sequence"/>
</dbReference>
<organism evidence="2 3">
    <name type="scientific">Pseudonocardia yuanmonensis</name>
    <dbReference type="NCBI Taxonomy" id="1095914"/>
    <lineage>
        <taxon>Bacteria</taxon>
        <taxon>Bacillati</taxon>
        <taxon>Actinomycetota</taxon>
        <taxon>Actinomycetes</taxon>
        <taxon>Pseudonocardiales</taxon>
        <taxon>Pseudonocardiaceae</taxon>
        <taxon>Pseudonocardia</taxon>
    </lineage>
</organism>
<accession>A0ABP8XMK4</accession>
<evidence type="ECO:0000313" key="2">
    <source>
        <dbReference type="EMBL" id="GAA4710717.1"/>
    </source>
</evidence>
<dbReference type="EMBL" id="BAABIC010000030">
    <property type="protein sequence ID" value="GAA4710717.1"/>
    <property type="molecule type" value="Genomic_DNA"/>
</dbReference>
<keyword evidence="1" id="KW-1133">Transmembrane helix</keyword>
<keyword evidence="3" id="KW-1185">Reference proteome</keyword>
<proteinExistence type="predicted"/>
<gene>
    <name evidence="2" type="ORF">GCM10023215_60760</name>
</gene>
<feature type="transmembrane region" description="Helical" evidence="1">
    <location>
        <begin position="126"/>
        <end position="145"/>
    </location>
</feature>
<keyword evidence="1" id="KW-0812">Transmembrane</keyword>